<proteinExistence type="predicted"/>
<organism evidence="2 3">
    <name type="scientific">Aureobasidium pullulans</name>
    <name type="common">Black yeast</name>
    <name type="synonym">Pullularia pullulans</name>
    <dbReference type="NCBI Taxonomy" id="5580"/>
    <lineage>
        <taxon>Eukaryota</taxon>
        <taxon>Fungi</taxon>
        <taxon>Dikarya</taxon>
        <taxon>Ascomycota</taxon>
        <taxon>Pezizomycotina</taxon>
        <taxon>Dothideomycetes</taxon>
        <taxon>Dothideomycetidae</taxon>
        <taxon>Dothideales</taxon>
        <taxon>Saccotheciaceae</taxon>
        <taxon>Aureobasidium</taxon>
    </lineage>
</organism>
<feature type="compositionally biased region" description="Acidic residues" evidence="1">
    <location>
        <begin position="123"/>
        <end position="152"/>
    </location>
</feature>
<feature type="compositionally biased region" description="Acidic residues" evidence="1">
    <location>
        <begin position="61"/>
        <end position="74"/>
    </location>
</feature>
<protein>
    <submittedName>
        <fullName evidence="2">Uncharacterized protein</fullName>
    </submittedName>
</protein>
<name>A0A4S9MPG6_AURPU</name>
<sequence length="509" mass="57155">MPDSDDALLARLNALRKSPVTLSKTSPLDLPATPQRTGNSDLTARFRSLTPNSAVASPFQEPEDTEHNEEDDRTIEELLQDLGPEDQWSVQRDEGERIRDLMREAKSALPEETEEQPNKELDIEVEAAEPEQDDEEEDEKNEDKRDDEEADDYVQRVLAELALEKKYGGPDEEDEQEDERKKSTSDEQDEGHGGLSLPSAPTELPSSPAPVDEFNIDDALSARFASLSLPGVPSFNPATKPVSIQKSGPKSNLPKYTDEDMESWCCICNEDATVKCMGCDGDLYCQECWRDGHGTGPDSLLGFLILELLSDGRDVEFTQLRLLHQGFGLANHWDVDHLSIQCPGSTTLGICLFVCYHYSYGVIHLFLTGAEYVLDQLYLARMDALLAVVTHSLTTLALFLEHLLAFLTTERCCNEINGRRQTEGSSRCCDSRSCIQELLEVWRTRDAEVEGKVLCSKDETAQIWRSLANGRQVHDRSRRLDQSDQPDRRFGARTMSFRKSMTDDIGNEV</sequence>
<evidence type="ECO:0000313" key="3">
    <source>
        <dbReference type="Proteomes" id="UP000309734"/>
    </source>
</evidence>
<reference evidence="2 3" key="1">
    <citation type="submission" date="2018-10" db="EMBL/GenBank/DDBJ databases">
        <title>Fifty Aureobasidium pullulans genomes reveal a recombining polyextremotolerant generalist.</title>
        <authorList>
            <person name="Gostincar C."/>
            <person name="Turk M."/>
            <person name="Zajc J."/>
            <person name="Gunde-Cimerman N."/>
        </authorList>
    </citation>
    <scope>NUCLEOTIDE SEQUENCE [LARGE SCALE GENOMIC DNA]</scope>
    <source>
        <strain evidence="2 3">EXF-3519</strain>
    </source>
</reference>
<dbReference type="AlphaFoldDB" id="A0A4S9MPG6"/>
<comment type="caution">
    <text evidence="2">The sequence shown here is derived from an EMBL/GenBank/DDBJ whole genome shotgun (WGS) entry which is preliminary data.</text>
</comment>
<feature type="region of interest" description="Disordered" evidence="1">
    <location>
        <begin position="235"/>
        <end position="255"/>
    </location>
</feature>
<accession>A0A4S9MPG6</accession>
<feature type="compositionally biased region" description="Basic and acidic residues" evidence="1">
    <location>
        <begin position="475"/>
        <end position="490"/>
    </location>
</feature>
<dbReference type="CDD" id="cd19817">
    <property type="entry name" value="Bbox1_ANCHR-like"/>
    <property type="match status" value="1"/>
</dbReference>
<gene>
    <name evidence="2" type="ORF">D6C85_03225</name>
</gene>
<dbReference type="PANTHER" id="PTHR46603">
    <property type="entry name" value="ABSCISSION/NOCUT CHECKPOINT REGULATOR"/>
    <property type="match status" value="1"/>
</dbReference>
<dbReference type="InterPro" id="IPR044553">
    <property type="entry name" value="Bbox1_ANCHR"/>
</dbReference>
<feature type="region of interest" description="Disordered" evidence="1">
    <location>
        <begin position="19"/>
        <end position="213"/>
    </location>
</feature>
<dbReference type="SUPFAM" id="SSF57845">
    <property type="entry name" value="B-box zinc-binding domain"/>
    <property type="match status" value="1"/>
</dbReference>
<evidence type="ECO:0000256" key="1">
    <source>
        <dbReference type="SAM" id="MobiDB-lite"/>
    </source>
</evidence>
<dbReference type="PANTHER" id="PTHR46603:SF1">
    <property type="entry name" value="ABSCISSION_NOCUT CHECKPOINT REGULATOR"/>
    <property type="match status" value="1"/>
</dbReference>
<dbReference type="Proteomes" id="UP000309734">
    <property type="component" value="Unassembled WGS sequence"/>
</dbReference>
<dbReference type="Pfam" id="PF22586">
    <property type="entry name" value="ANCHR-like_BBOX"/>
    <property type="match status" value="1"/>
</dbReference>
<feature type="compositionally biased region" description="Basic and acidic residues" evidence="1">
    <location>
        <begin position="91"/>
        <end position="106"/>
    </location>
</feature>
<dbReference type="EMBL" id="QZBS01000067">
    <property type="protein sequence ID" value="THZ74866.1"/>
    <property type="molecule type" value="Genomic_DNA"/>
</dbReference>
<evidence type="ECO:0000313" key="2">
    <source>
        <dbReference type="EMBL" id="THZ74866.1"/>
    </source>
</evidence>
<feature type="region of interest" description="Disordered" evidence="1">
    <location>
        <begin position="475"/>
        <end position="496"/>
    </location>
</feature>